<reference evidence="2 3" key="1">
    <citation type="submission" date="2018-10" db="EMBL/GenBank/DDBJ databases">
        <title>Genomic Encyclopedia of Archaeal and Bacterial Type Strains, Phase II (KMG-II): from individual species to whole genera.</title>
        <authorList>
            <person name="Goeker M."/>
        </authorList>
    </citation>
    <scope>NUCLEOTIDE SEQUENCE [LARGE SCALE GENOMIC DNA]</scope>
    <source>
        <strain evidence="2 3">DSM 19839</strain>
    </source>
</reference>
<dbReference type="RefSeq" id="WP_121346912.1">
    <property type="nucleotide sequence ID" value="NZ_RBLG01000007.1"/>
</dbReference>
<dbReference type="OrthoDB" id="1250632at2"/>
<evidence type="ECO:0000313" key="2">
    <source>
        <dbReference type="EMBL" id="RKS42666.1"/>
    </source>
</evidence>
<gene>
    <name evidence="2" type="ORF">BC962_3123</name>
</gene>
<sequence>MTLAKKITIGISTFILLIIVFVFWLFFEIMNENEVDKIYYGIEIPENMKFEKPIEFLSFKQIDSLSNLKVEEEKILVIGSGYSGYDFYMWHKPDDKGKLFIKAFELTQNIQLSELKLRTRTENIIHKLDNNYKIYTGSTVIDEGTFENFYPVRFEMWFKSHNSGLEKKMTEKNYIIDGWDR</sequence>
<keyword evidence="1" id="KW-0472">Membrane</keyword>
<keyword evidence="3" id="KW-1185">Reference proteome</keyword>
<evidence type="ECO:0000256" key="1">
    <source>
        <dbReference type="SAM" id="Phobius"/>
    </source>
</evidence>
<feature type="transmembrane region" description="Helical" evidence="1">
    <location>
        <begin position="7"/>
        <end position="27"/>
    </location>
</feature>
<comment type="caution">
    <text evidence="2">The sequence shown here is derived from an EMBL/GenBank/DDBJ whole genome shotgun (WGS) entry which is preliminary data.</text>
</comment>
<organism evidence="2 3">
    <name type="scientific">Gillisia mitskevichiae</name>
    <dbReference type="NCBI Taxonomy" id="270921"/>
    <lineage>
        <taxon>Bacteria</taxon>
        <taxon>Pseudomonadati</taxon>
        <taxon>Bacteroidota</taxon>
        <taxon>Flavobacteriia</taxon>
        <taxon>Flavobacteriales</taxon>
        <taxon>Flavobacteriaceae</taxon>
        <taxon>Gillisia</taxon>
    </lineage>
</organism>
<dbReference type="AlphaFoldDB" id="A0A495NXT0"/>
<accession>A0A495NXT0</accession>
<protein>
    <submittedName>
        <fullName evidence="2">Uncharacterized protein</fullName>
    </submittedName>
</protein>
<keyword evidence="1" id="KW-0812">Transmembrane</keyword>
<keyword evidence="1" id="KW-1133">Transmembrane helix</keyword>
<dbReference type="EMBL" id="RBLG01000007">
    <property type="protein sequence ID" value="RKS42666.1"/>
    <property type="molecule type" value="Genomic_DNA"/>
</dbReference>
<dbReference type="Proteomes" id="UP000276282">
    <property type="component" value="Unassembled WGS sequence"/>
</dbReference>
<proteinExistence type="predicted"/>
<evidence type="ECO:0000313" key="3">
    <source>
        <dbReference type="Proteomes" id="UP000276282"/>
    </source>
</evidence>
<name>A0A495NXT0_9FLAO</name>